<evidence type="ECO:0000256" key="5">
    <source>
        <dbReference type="ARBA" id="ARBA00023242"/>
    </source>
</evidence>
<dbReference type="OrthoDB" id="5351233at2759"/>
<dbReference type="Gene3D" id="1.25.40.990">
    <property type="match status" value="1"/>
</dbReference>
<evidence type="ECO:0000313" key="9">
    <source>
        <dbReference type="Proteomes" id="UP000292702"/>
    </source>
</evidence>
<dbReference type="PANTHER" id="PTHR13339:SF0">
    <property type="entry name" value="COP9 SIGNALOSOME COMPLEX SUBUNIT 8"/>
    <property type="match status" value="1"/>
</dbReference>
<evidence type="ECO:0000256" key="6">
    <source>
        <dbReference type="SAM" id="MobiDB-lite"/>
    </source>
</evidence>
<comment type="subcellular location">
    <subcellularLocation>
        <location evidence="2">Cytoplasm</location>
    </subcellularLocation>
    <subcellularLocation>
        <location evidence="1">Nucleus</location>
    </subcellularLocation>
</comment>
<gene>
    <name evidence="8" type="ORF">EIP91_000887</name>
</gene>
<evidence type="ECO:0000256" key="4">
    <source>
        <dbReference type="ARBA" id="ARBA00022790"/>
    </source>
</evidence>
<organism evidence="8 9">
    <name type="scientific">Steccherinum ochraceum</name>
    <dbReference type="NCBI Taxonomy" id="92696"/>
    <lineage>
        <taxon>Eukaryota</taxon>
        <taxon>Fungi</taxon>
        <taxon>Dikarya</taxon>
        <taxon>Basidiomycota</taxon>
        <taxon>Agaricomycotina</taxon>
        <taxon>Agaricomycetes</taxon>
        <taxon>Polyporales</taxon>
        <taxon>Steccherinaceae</taxon>
        <taxon>Steccherinum</taxon>
    </lineage>
</organism>
<protein>
    <recommendedName>
        <fullName evidence="7">CSN8/PSMD8/EIF3K domain-containing protein</fullName>
    </recommendedName>
</protein>
<keyword evidence="9" id="KW-1185">Reference proteome</keyword>
<evidence type="ECO:0000256" key="1">
    <source>
        <dbReference type="ARBA" id="ARBA00004123"/>
    </source>
</evidence>
<feature type="compositionally biased region" description="Pro residues" evidence="6">
    <location>
        <begin position="1"/>
        <end position="10"/>
    </location>
</feature>
<feature type="domain" description="CSN8/PSMD8/EIF3K" evidence="7">
    <location>
        <begin position="102"/>
        <end position="242"/>
    </location>
</feature>
<evidence type="ECO:0000259" key="7">
    <source>
        <dbReference type="Pfam" id="PF10075"/>
    </source>
</evidence>
<feature type="region of interest" description="Disordered" evidence="6">
    <location>
        <begin position="1"/>
        <end position="51"/>
    </location>
</feature>
<name>A0A4R0RXX0_9APHY</name>
<evidence type="ECO:0000256" key="2">
    <source>
        <dbReference type="ARBA" id="ARBA00004496"/>
    </source>
</evidence>
<dbReference type="GO" id="GO:0005737">
    <property type="term" value="C:cytoplasm"/>
    <property type="evidence" value="ECO:0007669"/>
    <property type="project" value="UniProtKB-SubCell"/>
</dbReference>
<dbReference type="GO" id="GO:0010387">
    <property type="term" value="P:COP9 signalosome assembly"/>
    <property type="evidence" value="ECO:0007669"/>
    <property type="project" value="InterPro"/>
</dbReference>
<dbReference type="PANTHER" id="PTHR13339">
    <property type="entry name" value="COP9 SIGNALOSOME COMPLEX SUBUNIT 8"/>
    <property type="match status" value="1"/>
</dbReference>
<dbReference type="EMBL" id="RWJN01000012">
    <property type="protein sequence ID" value="TCD70979.1"/>
    <property type="molecule type" value="Genomic_DNA"/>
</dbReference>
<dbReference type="InterPro" id="IPR033205">
    <property type="entry name" value="COP9_CSN8"/>
</dbReference>
<dbReference type="Pfam" id="PF10075">
    <property type="entry name" value="CSN8_PSD8_EIF3K"/>
    <property type="match status" value="1"/>
</dbReference>
<keyword evidence="4" id="KW-0736">Signalosome</keyword>
<accession>A0A4R0RXX0</accession>
<sequence>MSGPLTPPPSSAVEIQDAARSSVPPPDTQQSDAGAEPIVTDPPTQEPVATGSAPLQFTTHYHILFPSLADIAGKGDYKELVRLAERGDLHADNDDHVSRLLVTAPLVLSYLILDNLPPARFALTRLPSQLAAHPVSQALLSLLNAVWEKYYDQVYARAANVVTVVQKEPPVPDFDLGTFVATLVTAFIDTFQRKTFALLSKAYSSIPLPLAQTYLGMQAEQLLPIAEQFKWSYDATAQVLSPVASDPTTFSAKGLGPGSTLATFNSVADSLILESR</sequence>
<dbReference type="GO" id="GO:0000338">
    <property type="term" value="P:protein deneddylation"/>
    <property type="evidence" value="ECO:0007669"/>
    <property type="project" value="InterPro"/>
</dbReference>
<dbReference type="Proteomes" id="UP000292702">
    <property type="component" value="Unassembled WGS sequence"/>
</dbReference>
<dbReference type="AlphaFoldDB" id="A0A4R0RXX0"/>
<proteinExistence type="predicted"/>
<reference evidence="8 9" key="1">
    <citation type="submission" date="2018-11" db="EMBL/GenBank/DDBJ databases">
        <title>Genome assembly of Steccherinum ochraceum LE-BIN_3174, the white-rot fungus of the Steccherinaceae family (The Residual Polyporoid clade, Polyporales, Basidiomycota).</title>
        <authorList>
            <person name="Fedorova T.V."/>
            <person name="Glazunova O.A."/>
            <person name="Landesman E.O."/>
            <person name="Moiseenko K.V."/>
            <person name="Psurtseva N.V."/>
            <person name="Savinova O.S."/>
            <person name="Shakhova N.V."/>
            <person name="Tyazhelova T.V."/>
            <person name="Vasina D.V."/>
        </authorList>
    </citation>
    <scope>NUCLEOTIDE SEQUENCE [LARGE SCALE GENOMIC DNA]</scope>
    <source>
        <strain evidence="8 9">LE-BIN_3174</strain>
    </source>
</reference>
<keyword evidence="3" id="KW-0963">Cytoplasm</keyword>
<dbReference type="STRING" id="92696.A0A4R0RXX0"/>
<comment type="caution">
    <text evidence="8">The sequence shown here is derived from an EMBL/GenBank/DDBJ whole genome shotgun (WGS) entry which is preliminary data.</text>
</comment>
<evidence type="ECO:0000256" key="3">
    <source>
        <dbReference type="ARBA" id="ARBA00022490"/>
    </source>
</evidence>
<evidence type="ECO:0000313" key="8">
    <source>
        <dbReference type="EMBL" id="TCD70979.1"/>
    </source>
</evidence>
<dbReference type="GO" id="GO:0008180">
    <property type="term" value="C:COP9 signalosome"/>
    <property type="evidence" value="ECO:0007669"/>
    <property type="project" value="UniProtKB-KW"/>
</dbReference>
<keyword evidence="5" id="KW-0539">Nucleus</keyword>
<dbReference type="InterPro" id="IPR033464">
    <property type="entry name" value="CSN8_PSD8_EIF3K"/>
</dbReference>